<feature type="transmembrane region" description="Helical" evidence="1">
    <location>
        <begin position="20"/>
        <end position="41"/>
    </location>
</feature>
<dbReference type="Gene3D" id="2.40.420.20">
    <property type="match status" value="1"/>
</dbReference>
<evidence type="ECO:0000256" key="1">
    <source>
        <dbReference type="SAM" id="Phobius"/>
    </source>
</evidence>
<dbReference type="Pfam" id="PF00364">
    <property type="entry name" value="Biotin_lipoyl"/>
    <property type="match status" value="1"/>
</dbReference>
<evidence type="ECO:0000259" key="3">
    <source>
        <dbReference type="Pfam" id="PF25975"/>
    </source>
</evidence>
<accession>A0ABU0PCL2</accession>
<organism evidence="4 5">
    <name type="scientific">Microbacterium murale</name>
    <dbReference type="NCBI Taxonomy" id="1081040"/>
    <lineage>
        <taxon>Bacteria</taxon>
        <taxon>Bacillati</taxon>
        <taxon>Actinomycetota</taxon>
        <taxon>Actinomycetes</taxon>
        <taxon>Micrococcales</taxon>
        <taxon>Microbacteriaceae</taxon>
        <taxon>Microbacterium</taxon>
    </lineage>
</organism>
<dbReference type="InterPro" id="IPR058649">
    <property type="entry name" value="CzcB_C"/>
</dbReference>
<feature type="domain" description="CzcB-like C-terminal circularly permuted SH3-like" evidence="3">
    <location>
        <begin position="236"/>
        <end position="287"/>
    </location>
</feature>
<protein>
    <submittedName>
        <fullName evidence="4">Multidrug efflux pump subunit AcrA (Membrane-fusion protein)</fullName>
    </submittedName>
</protein>
<dbReference type="Proteomes" id="UP001239085">
    <property type="component" value="Unassembled WGS sequence"/>
</dbReference>
<name>A0ABU0PCL2_9MICO</name>
<dbReference type="RefSeq" id="WP_307363241.1">
    <property type="nucleotide sequence ID" value="NZ_JAUSXK010000001.1"/>
</dbReference>
<reference evidence="4 5" key="1">
    <citation type="submission" date="2023-07" db="EMBL/GenBank/DDBJ databases">
        <title>Comparative genomics of wheat-associated soil bacteria to identify genetic determinants of phenazine resistance.</title>
        <authorList>
            <person name="Mouncey N."/>
        </authorList>
    </citation>
    <scope>NUCLEOTIDE SEQUENCE [LARGE SCALE GENOMIC DNA]</scope>
    <source>
        <strain evidence="4 5">W2I7</strain>
    </source>
</reference>
<dbReference type="Gene3D" id="2.40.50.100">
    <property type="match status" value="1"/>
</dbReference>
<gene>
    <name evidence="4" type="ORF">QFZ46_003234</name>
</gene>
<keyword evidence="5" id="KW-1185">Reference proteome</keyword>
<dbReference type="InterPro" id="IPR000089">
    <property type="entry name" value="Biotin_lipoyl"/>
</dbReference>
<keyword evidence="1" id="KW-0812">Transmembrane</keyword>
<sequence>MRHGGATGKGFVIVWRRWIFPLLLVIVFGLCAAALVKLAFFPDTADAIVSPDATLTDPVIPVERGSVVNALTLSGNIARDESFPLRGEVNGTVTAVHVADGAAVTAGQVLFTVRQDDPEKNIDIVAPEAGDISELALVKGQPVAVGAEIATLTPARYHLLATVEPVQLYRLVGAPSEANVTITGGPAPFACTGVRVQVSTEGTASVRCSIPGEQVVFAGLPAQMDLALGQVDDALVIPVTAVQGGSGSGNVWVDAGDGSEPEERAVSLGVNDGDMVEVVDGLAEGDMIRQFVPGFMAPVEEFCYEIQPGVEECESGTSW</sequence>
<evidence type="ECO:0000259" key="2">
    <source>
        <dbReference type="Pfam" id="PF00364"/>
    </source>
</evidence>
<keyword evidence="1" id="KW-1133">Transmembrane helix</keyword>
<feature type="domain" description="Lipoyl-binding" evidence="2">
    <location>
        <begin position="90"/>
        <end position="152"/>
    </location>
</feature>
<dbReference type="SUPFAM" id="SSF51230">
    <property type="entry name" value="Single hybrid motif"/>
    <property type="match status" value="1"/>
</dbReference>
<dbReference type="PANTHER" id="PTHR30469">
    <property type="entry name" value="MULTIDRUG RESISTANCE PROTEIN MDTA"/>
    <property type="match status" value="1"/>
</dbReference>
<evidence type="ECO:0000313" key="5">
    <source>
        <dbReference type="Proteomes" id="UP001239085"/>
    </source>
</evidence>
<proteinExistence type="predicted"/>
<keyword evidence="1" id="KW-0472">Membrane</keyword>
<evidence type="ECO:0000313" key="4">
    <source>
        <dbReference type="EMBL" id="MDQ0645074.1"/>
    </source>
</evidence>
<dbReference type="PANTHER" id="PTHR30469:SF33">
    <property type="entry name" value="SLR1207 PROTEIN"/>
    <property type="match status" value="1"/>
</dbReference>
<dbReference type="Pfam" id="PF25975">
    <property type="entry name" value="CzcB_C"/>
    <property type="match status" value="1"/>
</dbReference>
<comment type="caution">
    <text evidence="4">The sequence shown here is derived from an EMBL/GenBank/DDBJ whole genome shotgun (WGS) entry which is preliminary data.</text>
</comment>
<dbReference type="InterPro" id="IPR011053">
    <property type="entry name" value="Single_hybrid_motif"/>
</dbReference>
<dbReference type="EMBL" id="JAUSXK010000001">
    <property type="protein sequence ID" value="MDQ0645074.1"/>
    <property type="molecule type" value="Genomic_DNA"/>
</dbReference>